<dbReference type="OrthoDB" id="5149075at2"/>
<gene>
    <name evidence="1" type="ORF">SAMN04488035_2619</name>
</gene>
<dbReference type="AlphaFoldDB" id="A0A1I2I350"/>
<name>A0A1I2I350_9MICO</name>
<reference evidence="2" key="1">
    <citation type="submission" date="2016-10" db="EMBL/GenBank/DDBJ databases">
        <authorList>
            <person name="Varghese N."/>
            <person name="Submissions S."/>
        </authorList>
    </citation>
    <scope>NUCLEOTIDE SEQUENCE [LARGE SCALE GENOMIC DNA]</scope>
    <source>
        <strain evidence="2">DSM 19083</strain>
    </source>
</reference>
<sequence>MSDTLTREAFTAYPAAAPSAAPRADAAHVSVHGVDAQTGFPVTWHVTTLAEDGLPGAYLIERAEGDIRNPAVWMQARRTARTVGELEVLDLIREVLFQGGSLG</sequence>
<evidence type="ECO:0000313" key="1">
    <source>
        <dbReference type="EMBL" id="SFF35336.1"/>
    </source>
</evidence>
<evidence type="ECO:0000313" key="2">
    <source>
        <dbReference type="Proteomes" id="UP000198520"/>
    </source>
</evidence>
<organism evidence="1 2">
    <name type="scientific">Flavimobilis marinus</name>
    <dbReference type="NCBI Taxonomy" id="285351"/>
    <lineage>
        <taxon>Bacteria</taxon>
        <taxon>Bacillati</taxon>
        <taxon>Actinomycetota</taxon>
        <taxon>Actinomycetes</taxon>
        <taxon>Micrococcales</taxon>
        <taxon>Jonesiaceae</taxon>
        <taxon>Flavimobilis</taxon>
    </lineage>
</organism>
<accession>A0A1I2I350</accession>
<dbReference type="RefSeq" id="WP_093379664.1">
    <property type="nucleotide sequence ID" value="NZ_BNAN01000001.1"/>
</dbReference>
<keyword evidence="2" id="KW-1185">Reference proteome</keyword>
<dbReference type="EMBL" id="FONZ01000006">
    <property type="protein sequence ID" value="SFF35336.1"/>
    <property type="molecule type" value="Genomic_DNA"/>
</dbReference>
<proteinExistence type="predicted"/>
<dbReference type="Proteomes" id="UP000198520">
    <property type="component" value="Unassembled WGS sequence"/>
</dbReference>
<protein>
    <submittedName>
        <fullName evidence="1">Uncharacterized protein</fullName>
    </submittedName>
</protein>